<sequence>MSFLARTSSSSYNIKQPSLQPREQHCQQREAAATRFFQSLSLNQDFQHLYISTKARIPVGVLRTTFRKLEVNNVRFLDIHYPARNTAAILIHNDYEDKLIDILKHRNVFLKNDFDPSSGDILTDPKYSHLTTCERDTIAFEIQQTHLERALQHIRPLVKFAVAHFFLAKQWISKSTFDALSAERTQSQLSSIFEQNITPEMQATPPPDTDNDSVMSFQRDESPNFSSSGTTPTRH</sequence>
<feature type="region of interest" description="Disordered" evidence="1">
    <location>
        <begin position="1"/>
        <end position="21"/>
    </location>
</feature>
<organism evidence="2 3">
    <name type="scientific">Rhizopus oryzae</name>
    <name type="common">Mucormycosis agent</name>
    <name type="synonym">Rhizopus arrhizus var. delemar</name>
    <dbReference type="NCBI Taxonomy" id="64495"/>
    <lineage>
        <taxon>Eukaryota</taxon>
        <taxon>Fungi</taxon>
        <taxon>Fungi incertae sedis</taxon>
        <taxon>Mucoromycota</taxon>
        <taxon>Mucoromycotina</taxon>
        <taxon>Mucoromycetes</taxon>
        <taxon>Mucorales</taxon>
        <taxon>Mucorineae</taxon>
        <taxon>Rhizopodaceae</taxon>
        <taxon>Rhizopus</taxon>
    </lineage>
</organism>
<protein>
    <submittedName>
        <fullName evidence="2">Uncharacterized protein</fullName>
    </submittedName>
</protein>
<feature type="region of interest" description="Disordered" evidence="1">
    <location>
        <begin position="195"/>
        <end position="235"/>
    </location>
</feature>
<dbReference type="EMBL" id="JAANQT010000184">
    <property type="protein sequence ID" value="KAG1313552.1"/>
    <property type="molecule type" value="Genomic_DNA"/>
</dbReference>
<name>A0A9P6XHH5_RHIOR</name>
<accession>A0A9P6XHH5</accession>
<dbReference type="OrthoDB" id="2279044at2759"/>
<evidence type="ECO:0000256" key="1">
    <source>
        <dbReference type="SAM" id="MobiDB-lite"/>
    </source>
</evidence>
<comment type="caution">
    <text evidence="2">The sequence shown here is derived from an EMBL/GenBank/DDBJ whole genome shotgun (WGS) entry which is preliminary data.</text>
</comment>
<evidence type="ECO:0000313" key="2">
    <source>
        <dbReference type="EMBL" id="KAG1313552.1"/>
    </source>
</evidence>
<keyword evidence="3" id="KW-1185">Reference proteome</keyword>
<dbReference type="AlphaFoldDB" id="A0A9P6XHH5"/>
<dbReference type="Proteomes" id="UP000716291">
    <property type="component" value="Unassembled WGS sequence"/>
</dbReference>
<reference evidence="2" key="1">
    <citation type="journal article" date="2020" name="Microb. Genom.">
        <title>Genetic diversity of clinical and environmental Mucorales isolates obtained from an investigation of mucormycosis cases among solid organ transplant recipients.</title>
        <authorList>
            <person name="Nguyen M.H."/>
            <person name="Kaul D."/>
            <person name="Muto C."/>
            <person name="Cheng S.J."/>
            <person name="Richter R.A."/>
            <person name="Bruno V.M."/>
            <person name="Liu G."/>
            <person name="Beyhan S."/>
            <person name="Sundermann A.J."/>
            <person name="Mounaud S."/>
            <person name="Pasculle A.W."/>
            <person name="Nierman W.C."/>
            <person name="Driscoll E."/>
            <person name="Cumbie R."/>
            <person name="Clancy C.J."/>
            <person name="Dupont C.L."/>
        </authorList>
    </citation>
    <scope>NUCLEOTIDE SEQUENCE</scope>
    <source>
        <strain evidence="2">GL11</strain>
    </source>
</reference>
<gene>
    <name evidence="2" type="ORF">G6F64_002169</name>
</gene>
<evidence type="ECO:0000313" key="3">
    <source>
        <dbReference type="Proteomes" id="UP000716291"/>
    </source>
</evidence>
<proteinExistence type="predicted"/>
<feature type="compositionally biased region" description="Polar residues" evidence="1">
    <location>
        <begin position="223"/>
        <end position="235"/>
    </location>
</feature>